<name>A0A849BZW6_9NOCA</name>
<dbReference type="AlphaFoldDB" id="A0A849BZW6"/>
<protein>
    <submittedName>
        <fullName evidence="3">Endonuclease/exonuclease/phosphatase family protein</fullName>
    </submittedName>
</protein>
<organism evidence="3 4">
    <name type="scientific">Nocardia uniformis</name>
    <dbReference type="NCBI Taxonomy" id="53432"/>
    <lineage>
        <taxon>Bacteria</taxon>
        <taxon>Bacillati</taxon>
        <taxon>Actinomycetota</taxon>
        <taxon>Actinomycetes</taxon>
        <taxon>Mycobacteriales</taxon>
        <taxon>Nocardiaceae</taxon>
        <taxon>Nocardia</taxon>
    </lineage>
</organism>
<feature type="transmembrane region" description="Helical" evidence="1">
    <location>
        <begin position="21"/>
        <end position="42"/>
    </location>
</feature>
<dbReference type="Gene3D" id="3.60.10.10">
    <property type="entry name" value="Endonuclease/exonuclease/phosphatase"/>
    <property type="match status" value="1"/>
</dbReference>
<keyword evidence="4" id="KW-1185">Reference proteome</keyword>
<evidence type="ECO:0000256" key="1">
    <source>
        <dbReference type="SAM" id="Phobius"/>
    </source>
</evidence>
<accession>A0A849BZW6</accession>
<dbReference type="SUPFAM" id="SSF56219">
    <property type="entry name" value="DNase I-like"/>
    <property type="match status" value="1"/>
</dbReference>
<keyword evidence="1" id="KW-0812">Transmembrane</keyword>
<keyword evidence="1" id="KW-1133">Transmembrane helix</keyword>
<reference evidence="3 4" key="1">
    <citation type="submission" date="2020-05" db="EMBL/GenBank/DDBJ databases">
        <title>MicrobeNet Type strains.</title>
        <authorList>
            <person name="Nicholson A.C."/>
        </authorList>
    </citation>
    <scope>NUCLEOTIDE SEQUENCE [LARGE SCALE GENOMIC DNA]</scope>
    <source>
        <strain evidence="3 4">JCM 3224</strain>
    </source>
</reference>
<dbReference type="GO" id="GO:0004519">
    <property type="term" value="F:endonuclease activity"/>
    <property type="evidence" value="ECO:0007669"/>
    <property type="project" value="UniProtKB-KW"/>
</dbReference>
<comment type="caution">
    <text evidence="3">The sequence shown here is derived from an EMBL/GenBank/DDBJ whole genome shotgun (WGS) entry which is preliminary data.</text>
</comment>
<dbReference type="Proteomes" id="UP000586827">
    <property type="component" value="Unassembled WGS sequence"/>
</dbReference>
<dbReference type="EMBL" id="JABELX010000003">
    <property type="protein sequence ID" value="NNH69790.1"/>
    <property type="molecule type" value="Genomic_DNA"/>
</dbReference>
<keyword evidence="1" id="KW-0472">Membrane</keyword>
<evidence type="ECO:0000259" key="2">
    <source>
        <dbReference type="Pfam" id="PF03372"/>
    </source>
</evidence>
<keyword evidence="3" id="KW-0378">Hydrolase</keyword>
<feature type="transmembrane region" description="Helical" evidence="1">
    <location>
        <begin position="84"/>
        <end position="103"/>
    </location>
</feature>
<keyword evidence="3" id="KW-0269">Exonuclease</keyword>
<proteinExistence type="predicted"/>
<evidence type="ECO:0000313" key="4">
    <source>
        <dbReference type="Proteomes" id="UP000586827"/>
    </source>
</evidence>
<dbReference type="RefSeq" id="WP_084520976.1">
    <property type="nucleotide sequence ID" value="NZ_JABELX010000003.1"/>
</dbReference>
<evidence type="ECO:0000313" key="3">
    <source>
        <dbReference type="EMBL" id="NNH69790.1"/>
    </source>
</evidence>
<keyword evidence="3" id="KW-0540">Nuclease</keyword>
<dbReference type="InterPro" id="IPR005135">
    <property type="entry name" value="Endo/exonuclease/phosphatase"/>
</dbReference>
<dbReference type="Pfam" id="PF03372">
    <property type="entry name" value="Exo_endo_phos"/>
    <property type="match status" value="1"/>
</dbReference>
<dbReference type="InterPro" id="IPR036691">
    <property type="entry name" value="Endo/exonu/phosph_ase_sf"/>
</dbReference>
<gene>
    <name evidence="3" type="ORF">HLB23_07905</name>
</gene>
<keyword evidence="3" id="KW-0255">Endonuclease</keyword>
<feature type="domain" description="Endonuclease/exonuclease/phosphatase" evidence="2">
    <location>
        <begin position="117"/>
        <end position="321"/>
    </location>
</feature>
<dbReference type="GO" id="GO:0004527">
    <property type="term" value="F:exonuclease activity"/>
    <property type="evidence" value="ECO:0007669"/>
    <property type="project" value="UniProtKB-KW"/>
</dbReference>
<sequence>MINDLVRDQQVAEEITRPRRGLLGWLLLVSGWLLLLAGAIGVGLHYNSWVWEPAILVTSFASYLMVGTLIAIVLLGLARQWVSTALAVAVSATALWTQAPMLWPDGTAPAGTDLVVMQSNLFLGHGSPEGLVDAARDSGAEVLTLDELTPGLLDRLDAAGLADLLPHRYAAPSGGGQGSGIFSRYPLRDGIKFEGFWLNNLRATMIHPGLGPITVFALHPIPPLSNAEVWTRELGRIRELLDAESGRVVVGGDFNATYDHTAYRNLVSGRYADSTELLGVGAMPTWPTDRFWGPVIGIDRILVAGGHATAVHSLPITGTDHRAVVAHLRL</sequence>
<feature type="transmembrane region" description="Helical" evidence="1">
    <location>
        <begin position="54"/>
        <end position="77"/>
    </location>
</feature>